<dbReference type="Proteomes" id="UP000078540">
    <property type="component" value="Unassembled WGS sequence"/>
</dbReference>
<feature type="region of interest" description="Disordered" evidence="1">
    <location>
        <begin position="63"/>
        <end position="94"/>
    </location>
</feature>
<gene>
    <name evidence="2" type="ORF">ALC53_03875</name>
</gene>
<evidence type="ECO:0000313" key="3">
    <source>
        <dbReference type="Proteomes" id="UP000078540"/>
    </source>
</evidence>
<protein>
    <submittedName>
        <fullName evidence="2">Uncharacterized protein</fullName>
    </submittedName>
</protein>
<reference evidence="2 3" key="1">
    <citation type="submission" date="2015-09" db="EMBL/GenBank/DDBJ databases">
        <title>Atta colombica WGS genome.</title>
        <authorList>
            <person name="Nygaard S."/>
            <person name="Hu H."/>
            <person name="Boomsma J."/>
            <person name="Zhang G."/>
        </authorList>
    </citation>
    <scope>NUCLEOTIDE SEQUENCE [LARGE SCALE GENOMIC DNA]</scope>
    <source>
        <strain evidence="2">Treedump-2</strain>
        <tissue evidence="2">Whole body</tissue>
    </source>
</reference>
<keyword evidence="3" id="KW-1185">Reference proteome</keyword>
<dbReference type="AlphaFoldDB" id="A0A195BN21"/>
<proteinExistence type="predicted"/>
<organism evidence="2 3">
    <name type="scientific">Atta colombica</name>
    <dbReference type="NCBI Taxonomy" id="520822"/>
    <lineage>
        <taxon>Eukaryota</taxon>
        <taxon>Metazoa</taxon>
        <taxon>Ecdysozoa</taxon>
        <taxon>Arthropoda</taxon>
        <taxon>Hexapoda</taxon>
        <taxon>Insecta</taxon>
        <taxon>Pterygota</taxon>
        <taxon>Neoptera</taxon>
        <taxon>Endopterygota</taxon>
        <taxon>Hymenoptera</taxon>
        <taxon>Apocrita</taxon>
        <taxon>Aculeata</taxon>
        <taxon>Formicoidea</taxon>
        <taxon>Formicidae</taxon>
        <taxon>Myrmicinae</taxon>
        <taxon>Atta</taxon>
    </lineage>
</organism>
<sequence>MADDDPWLLKEDGCLNVDTECKSIIYHANLNVLLITTGSAQVYVFDVNSGVILQRSSLSGERVQLPRRDRSPRNISPGRRRANDRFPPSPPSDSVIPVAVTAVRPIFAEYCAITHVKVAYVFPE</sequence>
<dbReference type="EMBL" id="KQ976439">
    <property type="protein sequence ID" value="KYM86725.1"/>
    <property type="molecule type" value="Genomic_DNA"/>
</dbReference>
<evidence type="ECO:0000256" key="1">
    <source>
        <dbReference type="SAM" id="MobiDB-lite"/>
    </source>
</evidence>
<accession>A0A195BN21</accession>
<name>A0A195BN21_9HYME</name>
<evidence type="ECO:0000313" key="2">
    <source>
        <dbReference type="EMBL" id="KYM86725.1"/>
    </source>
</evidence>